<proteinExistence type="predicted"/>
<dbReference type="Gene3D" id="3.40.50.2300">
    <property type="match status" value="1"/>
</dbReference>
<reference evidence="4 5" key="1">
    <citation type="submission" date="2019-02" db="EMBL/GenBank/DDBJ databases">
        <title>Pedobacter sp. RP-1-13 sp. nov., isolated from Arctic soil.</title>
        <authorList>
            <person name="Dahal R.H."/>
        </authorList>
    </citation>
    <scope>NUCLEOTIDE SEQUENCE [LARGE SCALE GENOMIC DNA]</scope>
    <source>
        <strain evidence="4 5">RP-1-13</strain>
    </source>
</reference>
<dbReference type="OrthoDB" id="5432534at2"/>
<dbReference type="AlphaFoldDB" id="A0A4R0MMW2"/>
<dbReference type="RefSeq" id="WP_131555029.1">
    <property type="nucleotide sequence ID" value="NZ_SJSK01000006.1"/>
</dbReference>
<keyword evidence="5" id="KW-1185">Reference proteome</keyword>
<feature type="domain" description="Response regulatory" evidence="3">
    <location>
        <begin position="4"/>
        <end position="118"/>
    </location>
</feature>
<protein>
    <submittedName>
        <fullName evidence="4">Response regulator</fullName>
    </submittedName>
</protein>
<dbReference type="Proteomes" id="UP000292884">
    <property type="component" value="Unassembled WGS sequence"/>
</dbReference>
<keyword evidence="1 2" id="KW-0597">Phosphoprotein</keyword>
<name>A0A4R0MMW2_9SPHI</name>
<dbReference type="SUPFAM" id="SSF52172">
    <property type="entry name" value="CheY-like"/>
    <property type="match status" value="1"/>
</dbReference>
<comment type="caution">
    <text evidence="4">The sequence shown here is derived from an EMBL/GenBank/DDBJ whole genome shotgun (WGS) entry which is preliminary data.</text>
</comment>
<dbReference type="InterPro" id="IPR001789">
    <property type="entry name" value="Sig_transdc_resp-reg_receiver"/>
</dbReference>
<evidence type="ECO:0000313" key="5">
    <source>
        <dbReference type="Proteomes" id="UP000292884"/>
    </source>
</evidence>
<dbReference type="PROSITE" id="PS50110">
    <property type="entry name" value="RESPONSE_REGULATORY"/>
    <property type="match status" value="1"/>
</dbReference>
<dbReference type="PANTHER" id="PTHR44591:SF3">
    <property type="entry name" value="RESPONSE REGULATORY DOMAIN-CONTAINING PROTEIN"/>
    <property type="match status" value="1"/>
</dbReference>
<dbReference type="InterPro" id="IPR011006">
    <property type="entry name" value="CheY-like_superfamily"/>
</dbReference>
<dbReference type="Pfam" id="PF00072">
    <property type="entry name" value="Response_reg"/>
    <property type="match status" value="1"/>
</dbReference>
<evidence type="ECO:0000256" key="2">
    <source>
        <dbReference type="PROSITE-ProRule" id="PRU00169"/>
    </source>
</evidence>
<feature type="modified residue" description="4-aspartylphosphate" evidence="2">
    <location>
        <position position="53"/>
    </location>
</feature>
<dbReference type="SMART" id="SM00448">
    <property type="entry name" value="REC"/>
    <property type="match status" value="1"/>
</dbReference>
<sequence>MKKCVLVLEDDESLRELLTILLEEEQYEVKTYGTVNSFKQHLEQEQPDLIMMDVMLPDGDGVQVCNQVKENAATQHIPIIMMSAHRDFSLVKHLCPAEAFINKPFDIDYLIEKVNKYA</sequence>
<organism evidence="4 5">
    <name type="scientific">Pedobacter frigiditerrae</name>
    <dbReference type="NCBI Taxonomy" id="2530452"/>
    <lineage>
        <taxon>Bacteria</taxon>
        <taxon>Pseudomonadati</taxon>
        <taxon>Bacteroidota</taxon>
        <taxon>Sphingobacteriia</taxon>
        <taxon>Sphingobacteriales</taxon>
        <taxon>Sphingobacteriaceae</taxon>
        <taxon>Pedobacter</taxon>
    </lineage>
</organism>
<evidence type="ECO:0000313" key="4">
    <source>
        <dbReference type="EMBL" id="TCC88065.1"/>
    </source>
</evidence>
<dbReference type="PANTHER" id="PTHR44591">
    <property type="entry name" value="STRESS RESPONSE REGULATOR PROTEIN 1"/>
    <property type="match status" value="1"/>
</dbReference>
<accession>A0A4R0MMW2</accession>
<dbReference type="EMBL" id="SJSK01000006">
    <property type="protein sequence ID" value="TCC88065.1"/>
    <property type="molecule type" value="Genomic_DNA"/>
</dbReference>
<evidence type="ECO:0000259" key="3">
    <source>
        <dbReference type="PROSITE" id="PS50110"/>
    </source>
</evidence>
<dbReference type="InterPro" id="IPR050595">
    <property type="entry name" value="Bact_response_regulator"/>
</dbReference>
<evidence type="ECO:0000256" key="1">
    <source>
        <dbReference type="ARBA" id="ARBA00022553"/>
    </source>
</evidence>
<dbReference type="GO" id="GO:0000160">
    <property type="term" value="P:phosphorelay signal transduction system"/>
    <property type="evidence" value="ECO:0007669"/>
    <property type="project" value="InterPro"/>
</dbReference>
<gene>
    <name evidence="4" type="ORF">EZ428_20295</name>
</gene>